<accession>A0ACC1RX23</accession>
<reference evidence="1" key="1">
    <citation type="submission" date="2022-07" db="EMBL/GenBank/DDBJ databases">
        <title>Genome Sequence of Phlebia brevispora.</title>
        <authorList>
            <person name="Buettner E."/>
        </authorList>
    </citation>
    <scope>NUCLEOTIDE SEQUENCE</scope>
    <source>
        <strain evidence="1">MPL23</strain>
    </source>
</reference>
<dbReference type="Proteomes" id="UP001148662">
    <property type="component" value="Unassembled WGS sequence"/>
</dbReference>
<evidence type="ECO:0000313" key="1">
    <source>
        <dbReference type="EMBL" id="KAJ3527509.1"/>
    </source>
</evidence>
<comment type="caution">
    <text evidence="1">The sequence shown here is derived from an EMBL/GenBank/DDBJ whole genome shotgun (WGS) entry which is preliminary data.</text>
</comment>
<dbReference type="EMBL" id="JANHOG010002083">
    <property type="protein sequence ID" value="KAJ3527509.1"/>
    <property type="molecule type" value="Genomic_DNA"/>
</dbReference>
<organism evidence="1 2">
    <name type="scientific">Phlebia brevispora</name>
    <dbReference type="NCBI Taxonomy" id="194682"/>
    <lineage>
        <taxon>Eukaryota</taxon>
        <taxon>Fungi</taxon>
        <taxon>Dikarya</taxon>
        <taxon>Basidiomycota</taxon>
        <taxon>Agaricomycotina</taxon>
        <taxon>Agaricomycetes</taxon>
        <taxon>Polyporales</taxon>
        <taxon>Meruliaceae</taxon>
        <taxon>Phlebia</taxon>
    </lineage>
</organism>
<name>A0ACC1RX23_9APHY</name>
<protein>
    <submittedName>
        <fullName evidence="1">Uncharacterized protein</fullName>
    </submittedName>
</protein>
<proteinExistence type="predicted"/>
<gene>
    <name evidence="1" type="ORF">NM688_g8118</name>
</gene>
<keyword evidence="2" id="KW-1185">Reference proteome</keyword>
<evidence type="ECO:0000313" key="2">
    <source>
        <dbReference type="Proteomes" id="UP001148662"/>
    </source>
</evidence>
<sequence length="215" mass="24734">MYDHSLISVDALTLNDIRRLEFRAHPTDNSDPHSSSQKRCVKVLRGHPDRTRFLGLPDVMPMRFQIIAEIVPEDGFWFAIEDTLKSPRSSTSTAVLPPLSTTSVVFWVQGRIHDTAAAVQWRRVHKRIVQIMQRFPNVRTDTLFRVVEETGMIRLCMQGIAQGQGFPIRGREQCAQRWEEMPLNTAVRIVFILEVQDTPQDGRVMHARIEYVSLV</sequence>